<accession>A0ABW3MPC9</accession>
<dbReference type="EMBL" id="JBHTIS010003390">
    <property type="protein sequence ID" value="MFD1051174.1"/>
    <property type="molecule type" value="Genomic_DNA"/>
</dbReference>
<feature type="non-terminal residue" evidence="2">
    <location>
        <position position="1"/>
    </location>
</feature>
<organism evidence="2 3">
    <name type="scientific">Kibdelosporangium lantanae</name>
    <dbReference type="NCBI Taxonomy" id="1497396"/>
    <lineage>
        <taxon>Bacteria</taxon>
        <taxon>Bacillati</taxon>
        <taxon>Actinomycetota</taxon>
        <taxon>Actinomycetes</taxon>
        <taxon>Pseudonocardiales</taxon>
        <taxon>Pseudonocardiaceae</taxon>
        <taxon>Kibdelosporangium</taxon>
    </lineage>
</organism>
<evidence type="ECO:0000313" key="3">
    <source>
        <dbReference type="Proteomes" id="UP001597045"/>
    </source>
</evidence>
<dbReference type="Gene3D" id="2.80.10.50">
    <property type="match status" value="3"/>
</dbReference>
<reference evidence="3" key="1">
    <citation type="journal article" date="2019" name="Int. J. Syst. Evol. Microbiol.">
        <title>The Global Catalogue of Microorganisms (GCM) 10K type strain sequencing project: providing services to taxonomists for standard genome sequencing and annotation.</title>
        <authorList>
            <consortium name="The Broad Institute Genomics Platform"/>
            <consortium name="The Broad Institute Genome Sequencing Center for Infectious Disease"/>
            <person name="Wu L."/>
            <person name="Ma J."/>
        </authorList>
    </citation>
    <scope>NUCLEOTIDE SEQUENCE [LARGE SCALE GENOMIC DNA]</scope>
    <source>
        <strain evidence="3">JCM 31486</strain>
    </source>
</reference>
<name>A0ABW3MPC9_9PSEU</name>
<gene>
    <name evidence="2" type="ORF">ACFQ1S_39400</name>
</gene>
<keyword evidence="3" id="KW-1185">Reference proteome</keyword>
<sequence>SVWYTVSANNSGKCVDARSAGTTNGTAVQQYACNSTGSQQWQFQPTDSGYYRVNTLNNPALSWDVTNVSTADSALVQLWTYSNGANQQWQPVQEANGSYHFVSRNSGKCLDVPGASTQDSQQLQQYTCNGTTAQSFTLSPVGTTPPPGNDIDLGPNVFVFDPSMSQSSIQSRLNSVFSQQERNQFGTNRYALLFKPGSYNVDANVGFFTQVAGLGLSPDNVTING</sequence>
<comment type="caution">
    <text evidence="2">The sequence shown here is derived from an EMBL/GenBank/DDBJ whole genome shotgun (WGS) entry which is preliminary data.</text>
</comment>
<evidence type="ECO:0000259" key="1">
    <source>
        <dbReference type="SMART" id="SM00458"/>
    </source>
</evidence>
<feature type="domain" description="Ricin B lectin" evidence="1">
    <location>
        <begin position="2"/>
        <end position="139"/>
    </location>
</feature>
<evidence type="ECO:0000313" key="2">
    <source>
        <dbReference type="EMBL" id="MFD1051174.1"/>
    </source>
</evidence>
<dbReference type="Proteomes" id="UP001597045">
    <property type="component" value="Unassembled WGS sequence"/>
</dbReference>
<dbReference type="SMART" id="SM00458">
    <property type="entry name" value="RICIN"/>
    <property type="match status" value="1"/>
</dbReference>
<dbReference type="PROSITE" id="PS50231">
    <property type="entry name" value="RICIN_B_LECTIN"/>
    <property type="match status" value="1"/>
</dbReference>
<feature type="non-terminal residue" evidence="2">
    <location>
        <position position="225"/>
    </location>
</feature>
<proteinExistence type="predicted"/>
<dbReference type="CDD" id="cd00161">
    <property type="entry name" value="beta-trefoil_Ricin-like"/>
    <property type="match status" value="1"/>
</dbReference>
<dbReference type="SUPFAM" id="SSF50370">
    <property type="entry name" value="Ricin B-like lectins"/>
    <property type="match status" value="1"/>
</dbReference>
<protein>
    <submittedName>
        <fullName evidence="2">RICIN domain-containing protein</fullName>
    </submittedName>
</protein>
<dbReference type="InterPro" id="IPR035992">
    <property type="entry name" value="Ricin_B-like_lectins"/>
</dbReference>
<dbReference type="Pfam" id="PF00652">
    <property type="entry name" value="Ricin_B_lectin"/>
    <property type="match status" value="1"/>
</dbReference>
<dbReference type="InterPro" id="IPR000772">
    <property type="entry name" value="Ricin_B_lectin"/>
</dbReference>